<feature type="transmembrane region" description="Helical" evidence="1">
    <location>
        <begin position="16"/>
        <end position="34"/>
    </location>
</feature>
<dbReference type="AlphaFoldDB" id="A0A410X494"/>
<dbReference type="Proteomes" id="UP000288943">
    <property type="component" value="Chromosome"/>
</dbReference>
<reference evidence="2 5" key="2">
    <citation type="submission" date="2022-05" db="EMBL/GenBank/DDBJ databases">
        <title>Genome Sequencing of Bee-Associated Microbes.</title>
        <authorList>
            <person name="Dunlap C."/>
        </authorList>
    </citation>
    <scope>NUCLEOTIDE SEQUENCE [LARGE SCALE GENOMIC DNA]</scope>
    <source>
        <strain evidence="2 5">NRRL B-23120</strain>
    </source>
</reference>
<dbReference type="Pfam" id="PF01944">
    <property type="entry name" value="SpoIIM"/>
    <property type="match status" value="1"/>
</dbReference>
<keyword evidence="1" id="KW-1133">Transmembrane helix</keyword>
<keyword evidence="1" id="KW-0472">Membrane</keyword>
<organism evidence="3 4">
    <name type="scientific">Paenibacillus chitinolyticus</name>
    <dbReference type="NCBI Taxonomy" id="79263"/>
    <lineage>
        <taxon>Bacteria</taxon>
        <taxon>Bacillati</taxon>
        <taxon>Bacillota</taxon>
        <taxon>Bacilli</taxon>
        <taxon>Bacillales</taxon>
        <taxon>Paenibacillaceae</taxon>
        <taxon>Paenibacillus</taxon>
    </lineage>
</organism>
<dbReference type="OrthoDB" id="161024at2"/>
<gene>
    <name evidence="2" type="ORF">M5X16_27570</name>
    <name evidence="3" type="ORF">PC41400_28955</name>
</gene>
<keyword evidence="5" id="KW-1185">Reference proteome</keyword>
<proteinExistence type="predicted"/>
<sequence>MKWRELFKHFGEMKHYLIASVLVFAAGLVLGTMYPDRFQAFLDQQMQGLEKISGLVKGKENLNLWLFIVIFLNNAIKSLMFVYLGLFFGILPLMVLLVNGMLLGYVIQYQMEAQSLAYVLKGILPHGILEIPAIIVACAYGLRLGILVIKMIGGLFSPKRSGNAAAEFKRVMRLTRPLILLVVGTLLLAAVVESTVTLWLLKG</sequence>
<feature type="transmembrane region" description="Helical" evidence="1">
    <location>
        <begin position="178"/>
        <end position="201"/>
    </location>
</feature>
<dbReference type="EMBL" id="JAMDMJ010000044">
    <property type="protein sequence ID" value="MCY9599509.1"/>
    <property type="molecule type" value="Genomic_DNA"/>
</dbReference>
<reference evidence="3 4" key="1">
    <citation type="submission" date="2018-01" db="EMBL/GenBank/DDBJ databases">
        <title>The whole genome sequencing and assembly of Paenibacillus chitinolyticus KCCM 41400 strain.</title>
        <authorList>
            <person name="Kim J.-Y."/>
            <person name="Park M.-K."/>
            <person name="Lee Y.-J."/>
            <person name="Yi H."/>
            <person name="Bahn Y.-S."/>
            <person name="Kim J.F."/>
            <person name="Lee D.-W."/>
        </authorList>
    </citation>
    <scope>NUCLEOTIDE SEQUENCE [LARGE SCALE GENOMIC DNA]</scope>
    <source>
        <strain evidence="3 4">KCCM 41400</strain>
    </source>
</reference>
<accession>A0A410X494</accession>
<keyword evidence="1" id="KW-0812">Transmembrane</keyword>
<dbReference type="KEGG" id="pchi:PC41400_28955"/>
<feature type="transmembrane region" description="Helical" evidence="1">
    <location>
        <begin position="64"/>
        <end position="86"/>
    </location>
</feature>
<evidence type="ECO:0000256" key="1">
    <source>
        <dbReference type="SAM" id="Phobius"/>
    </source>
</evidence>
<dbReference type="PANTHER" id="PTHR35337">
    <property type="entry name" value="SLR1478 PROTEIN"/>
    <property type="match status" value="1"/>
</dbReference>
<feature type="transmembrane region" description="Helical" evidence="1">
    <location>
        <begin position="131"/>
        <end position="157"/>
    </location>
</feature>
<evidence type="ECO:0000313" key="3">
    <source>
        <dbReference type="EMBL" id="QAV21468.1"/>
    </source>
</evidence>
<dbReference type="Proteomes" id="UP001527202">
    <property type="component" value="Unassembled WGS sequence"/>
</dbReference>
<name>A0A410X494_9BACL</name>
<dbReference type="EMBL" id="CP026520">
    <property type="protein sequence ID" value="QAV21468.1"/>
    <property type="molecule type" value="Genomic_DNA"/>
</dbReference>
<evidence type="ECO:0000313" key="5">
    <source>
        <dbReference type="Proteomes" id="UP001527202"/>
    </source>
</evidence>
<dbReference type="RefSeq" id="WP_042235568.1">
    <property type="nucleotide sequence ID" value="NZ_CP026520.1"/>
</dbReference>
<evidence type="ECO:0000313" key="4">
    <source>
        <dbReference type="Proteomes" id="UP000288943"/>
    </source>
</evidence>
<dbReference type="InterPro" id="IPR002798">
    <property type="entry name" value="SpoIIM-like"/>
</dbReference>
<evidence type="ECO:0000313" key="2">
    <source>
        <dbReference type="EMBL" id="MCY9599509.1"/>
    </source>
</evidence>
<dbReference type="PANTHER" id="PTHR35337:SF1">
    <property type="entry name" value="SLR1478 PROTEIN"/>
    <property type="match status" value="1"/>
</dbReference>
<dbReference type="GeneID" id="95378824"/>
<protein>
    <submittedName>
        <fullName evidence="3">Stage II sporulation protein M</fullName>
    </submittedName>
</protein>
<feature type="transmembrane region" description="Helical" evidence="1">
    <location>
        <begin position="93"/>
        <end position="111"/>
    </location>
</feature>